<organism evidence="5 6">
    <name type="scientific">Acidiphilium iwatense</name>
    <dbReference type="NCBI Taxonomy" id="768198"/>
    <lineage>
        <taxon>Bacteria</taxon>
        <taxon>Pseudomonadati</taxon>
        <taxon>Pseudomonadota</taxon>
        <taxon>Alphaproteobacteria</taxon>
        <taxon>Acetobacterales</taxon>
        <taxon>Acidocellaceae</taxon>
        <taxon>Acidiphilium</taxon>
    </lineage>
</organism>
<evidence type="ECO:0000256" key="1">
    <source>
        <dbReference type="ARBA" id="ARBA00023015"/>
    </source>
</evidence>
<name>A0ABS9DT54_9PROT</name>
<evidence type="ECO:0000256" key="2">
    <source>
        <dbReference type="ARBA" id="ARBA00023125"/>
    </source>
</evidence>
<proteinExistence type="predicted"/>
<protein>
    <submittedName>
        <fullName evidence="5">AraC family transcriptional regulator</fullName>
    </submittedName>
</protein>
<keyword evidence="3" id="KW-0804">Transcription</keyword>
<dbReference type="InterPro" id="IPR011051">
    <property type="entry name" value="RmlC_Cupin_sf"/>
</dbReference>
<evidence type="ECO:0000259" key="4">
    <source>
        <dbReference type="PROSITE" id="PS01124"/>
    </source>
</evidence>
<dbReference type="Proteomes" id="UP001521209">
    <property type="component" value="Unassembled WGS sequence"/>
</dbReference>
<evidence type="ECO:0000256" key="3">
    <source>
        <dbReference type="ARBA" id="ARBA00023163"/>
    </source>
</evidence>
<gene>
    <name evidence="5" type="ORF">L2A60_04380</name>
</gene>
<accession>A0ABS9DT54</accession>
<evidence type="ECO:0000313" key="5">
    <source>
        <dbReference type="EMBL" id="MCF3945921.1"/>
    </source>
</evidence>
<dbReference type="PROSITE" id="PS01124">
    <property type="entry name" value="HTH_ARAC_FAMILY_2"/>
    <property type="match status" value="1"/>
</dbReference>
<dbReference type="SMART" id="SM00342">
    <property type="entry name" value="HTH_ARAC"/>
    <property type="match status" value="1"/>
</dbReference>
<keyword evidence="1" id="KW-0805">Transcription regulation</keyword>
<dbReference type="InterPro" id="IPR050204">
    <property type="entry name" value="AraC_XylS_family_regulators"/>
</dbReference>
<evidence type="ECO:0000313" key="6">
    <source>
        <dbReference type="Proteomes" id="UP001521209"/>
    </source>
</evidence>
<reference evidence="5 6" key="1">
    <citation type="submission" date="2022-01" db="EMBL/GenBank/DDBJ databases">
        <authorList>
            <person name="Won M."/>
            <person name="Kim S.-J."/>
            <person name="Kwon S.-W."/>
        </authorList>
    </citation>
    <scope>NUCLEOTIDE SEQUENCE [LARGE SCALE GENOMIC DNA]</scope>
    <source>
        <strain evidence="5 6">KCTC 23505</strain>
    </source>
</reference>
<dbReference type="PANTHER" id="PTHR46796">
    <property type="entry name" value="HTH-TYPE TRANSCRIPTIONAL ACTIVATOR RHAS-RELATED"/>
    <property type="match status" value="1"/>
</dbReference>
<dbReference type="SUPFAM" id="SSF51182">
    <property type="entry name" value="RmlC-like cupins"/>
    <property type="match status" value="1"/>
</dbReference>
<dbReference type="InterPro" id="IPR018060">
    <property type="entry name" value="HTH_AraC"/>
</dbReference>
<sequence>MTVSIRRYERLPGQHIHSFDQIVLPFAGTMDIEIGSRGGKVDAGHGALIAAGQRHVFHAEPGDRFIVVDMDDIAIVPERGAFFPIPSAIAHLLGYVRARQDNSAQHSDLHVPLPDMFARPWATLLVDALFGLETSPVDSGGRAIARAFKFMRANLEKRCTTAEIAAAAGLGERRLHALFHARFGSTPREELMRLRLDFARALLCSTSLPIAEIAVMSGHADQSALTRRMRDVRGITPAVARRIASA</sequence>
<dbReference type="SUPFAM" id="SSF46689">
    <property type="entry name" value="Homeodomain-like"/>
    <property type="match status" value="2"/>
</dbReference>
<dbReference type="EMBL" id="JAKGBZ010000005">
    <property type="protein sequence ID" value="MCF3945921.1"/>
    <property type="molecule type" value="Genomic_DNA"/>
</dbReference>
<dbReference type="Pfam" id="PF12833">
    <property type="entry name" value="HTH_18"/>
    <property type="match status" value="1"/>
</dbReference>
<keyword evidence="2" id="KW-0238">DNA-binding</keyword>
<feature type="domain" description="HTH araC/xylS-type" evidence="4">
    <location>
        <begin position="145"/>
        <end position="243"/>
    </location>
</feature>
<keyword evidence="6" id="KW-1185">Reference proteome</keyword>
<dbReference type="InterPro" id="IPR009057">
    <property type="entry name" value="Homeodomain-like_sf"/>
</dbReference>
<dbReference type="PANTHER" id="PTHR46796:SF10">
    <property type="entry name" value="TRANSCRIPTIONAL ACTIVATOR FEAR"/>
    <property type="match status" value="1"/>
</dbReference>
<dbReference type="Gene3D" id="1.10.10.60">
    <property type="entry name" value="Homeodomain-like"/>
    <property type="match status" value="1"/>
</dbReference>
<dbReference type="RefSeq" id="WP_235703152.1">
    <property type="nucleotide sequence ID" value="NZ_JAKGBZ010000005.1"/>
</dbReference>
<comment type="caution">
    <text evidence="5">The sequence shown here is derived from an EMBL/GenBank/DDBJ whole genome shotgun (WGS) entry which is preliminary data.</text>
</comment>